<sequence length="523" mass="59845">MGKRIWNILKEQNQGVSLLEMVIAISIFSIAALVLLRGFAQAGQVNQKSEHYMEASALAQNVMEEIQAKSIAQISLAFNYPIDKSSDNVSRFSFLRGQESLFNQTDGITIQELIKNSSGDFEPVKTYKTNVVDENKMTSSTLSKDDGKTGSFVSRTSGKNAFTYYFEMQNVQSRGEEFDVLVTYNGSDSSSYKKDDTDYYAKNKKNDFVAPFISKINTDEDAFLMMQENWDKEAVIEKMIKRQHAYAKSLWEKNNRQGEEPEELEYNEVWKHTKRKLIVSVKEEKGVTKVLAHYYLDASNYNNGTTYGRMDLQKDDPNVTESTNFAHLESLETTIFSTEPGKDLKNLYVFYYPNYDCVEEGILDEIVIQNEQNLPINVYVVKQSRTTEDGTKVPSKDQEQKYRMNLTIEETPSLNGNSNWFVNTGIFRAKTKLLTNLNADMSEEDVSKRKSISQLTLGYRDSKTGRNIYGRTAQMILQFNSVDNQGPKERIYDVTVQVYKKGASDRKYEGETPIITWNTSKNN</sequence>
<accession>A0A9D9N8H6</accession>
<dbReference type="Pfam" id="PF07963">
    <property type="entry name" value="N_methyl"/>
    <property type="match status" value="1"/>
</dbReference>
<proteinExistence type="predicted"/>
<name>A0A9D9N8H6_9FIRM</name>
<comment type="caution">
    <text evidence="2">The sequence shown here is derived from an EMBL/GenBank/DDBJ whole genome shotgun (WGS) entry which is preliminary data.</text>
</comment>
<dbReference type="PROSITE" id="PS00409">
    <property type="entry name" value="PROKAR_NTER_METHYL"/>
    <property type="match status" value="1"/>
</dbReference>
<dbReference type="AlphaFoldDB" id="A0A9D9N8H6"/>
<protein>
    <submittedName>
        <fullName evidence="2">Prepilin-type N-terminal cleavage/methylation domain-containing protein</fullName>
    </submittedName>
</protein>
<dbReference type="EMBL" id="JADIML010000227">
    <property type="protein sequence ID" value="MBO8463925.1"/>
    <property type="molecule type" value="Genomic_DNA"/>
</dbReference>
<evidence type="ECO:0000256" key="1">
    <source>
        <dbReference type="SAM" id="Phobius"/>
    </source>
</evidence>
<organism evidence="2 3">
    <name type="scientific">Candidatus Scybalomonas excrementavium</name>
    <dbReference type="NCBI Taxonomy" id="2840943"/>
    <lineage>
        <taxon>Bacteria</taxon>
        <taxon>Bacillati</taxon>
        <taxon>Bacillota</taxon>
        <taxon>Clostridia</taxon>
        <taxon>Lachnospirales</taxon>
        <taxon>Lachnospiraceae</taxon>
        <taxon>Lachnospiraceae incertae sedis</taxon>
        <taxon>Candidatus Scybalomonas</taxon>
    </lineage>
</organism>
<keyword evidence="1" id="KW-0812">Transmembrane</keyword>
<reference evidence="2" key="2">
    <citation type="journal article" date="2021" name="PeerJ">
        <title>Extensive microbial diversity within the chicken gut microbiome revealed by metagenomics and culture.</title>
        <authorList>
            <person name="Gilroy R."/>
            <person name="Ravi A."/>
            <person name="Getino M."/>
            <person name="Pursley I."/>
            <person name="Horton D.L."/>
            <person name="Alikhan N.F."/>
            <person name="Baker D."/>
            <person name="Gharbi K."/>
            <person name="Hall N."/>
            <person name="Watson M."/>
            <person name="Adriaenssens E.M."/>
            <person name="Foster-Nyarko E."/>
            <person name="Jarju S."/>
            <person name="Secka A."/>
            <person name="Antonio M."/>
            <person name="Oren A."/>
            <person name="Chaudhuri R.R."/>
            <person name="La Ragione R."/>
            <person name="Hildebrand F."/>
            <person name="Pallen M.J."/>
        </authorList>
    </citation>
    <scope>NUCLEOTIDE SEQUENCE</scope>
    <source>
        <strain evidence="2">E3-2379</strain>
    </source>
</reference>
<keyword evidence="1" id="KW-0472">Membrane</keyword>
<feature type="transmembrane region" description="Helical" evidence="1">
    <location>
        <begin position="21"/>
        <end position="40"/>
    </location>
</feature>
<dbReference type="InterPro" id="IPR012902">
    <property type="entry name" value="N_methyl_site"/>
</dbReference>
<keyword evidence="1" id="KW-1133">Transmembrane helix</keyword>
<dbReference type="NCBIfam" id="TIGR02532">
    <property type="entry name" value="IV_pilin_GFxxxE"/>
    <property type="match status" value="1"/>
</dbReference>
<evidence type="ECO:0000313" key="2">
    <source>
        <dbReference type="EMBL" id="MBO8463925.1"/>
    </source>
</evidence>
<dbReference type="Proteomes" id="UP000823618">
    <property type="component" value="Unassembled WGS sequence"/>
</dbReference>
<evidence type="ECO:0000313" key="3">
    <source>
        <dbReference type="Proteomes" id="UP000823618"/>
    </source>
</evidence>
<reference evidence="2" key="1">
    <citation type="submission" date="2020-10" db="EMBL/GenBank/DDBJ databases">
        <authorList>
            <person name="Gilroy R."/>
        </authorList>
    </citation>
    <scope>NUCLEOTIDE SEQUENCE</scope>
    <source>
        <strain evidence="2">E3-2379</strain>
    </source>
</reference>
<gene>
    <name evidence="2" type="ORF">IAC13_08345</name>
</gene>